<gene>
    <name evidence="2" type="ORF">D9V41_10395</name>
</gene>
<reference evidence="2 3" key="1">
    <citation type="submission" date="2018-10" db="EMBL/GenBank/DDBJ databases">
        <title>Aeromicrobium sp. 9W16Y-2 whole genome shotgun sequence.</title>
        <authorList>
            <person name="Li F."/>
        </authorList>
    </citation>
    <scope>NUCLEOTIDE SEQUENCE [LARGE SCALE GENOMIC DNA]</scope>
    <source>
        <strain evidence="2 3">9W16Y-2</strain>
    </source>
</reference>
<keyword evidence="3" id="KW-1185">Reference proteome</keyword>
<organism evidence="2 3">
    <name type="scientific">Aeromicrobium phragmitis</name>
    <dbReference type="NCBI Taxonomy" id="2478914"/>
    <lineage>
        <taxon>Bacteria</taxon>
        <taxon>Bacillati</taxon>
        <taxon>Actinomycetota</taxon>
        <taxon>Actinomycetes</taxon>
        <taxon>Propionibacteriales</taxon>
        <taxon>Nocardioidaceae</taxon>
        <taxon>Aeromicrobium</taxon>
    </lineage>
</organism>
<name>A0A3L8PL44_9ACTN</name>
<dbReference type="PANTHER" id="PTHR37292">
    <property type="entry name" value="VNG6097C"/>
    <property type="match status" value="1"/>
</dbReference>
<dbReference type="Pfam" id="PF03235">
    <property type="entry name" value="GmrSD_N"/>
    <property type="match status" value="1"/>
</dbReference>
<evidence type="ECO:0000313" key="3">
    <source>
        <dbReference type="Proteomes" id="UP000282515"/>
    </source>
</evidence>
<dbReference type="AlphaFoldDB" id="A0A3L8PL44"/>
<comment type="caution">
    <text evidence="2">The sequence shown here is derived from an EMBL/GenBank/DDBJ whole genome shotgun (WGS) entry which is preliminary data.</text>
</comment>
<proteinExistence type="predicted"/>
<protein>
    <submittedName>
        <fullName evidence="2">DUF262 domain-containing protein</fullName>
    </submittedName>
</protein>
<dbReference type="InterPro" id="IPR004919">
    <property type="entry name" value="GmrSD_N"/>
</dbReference>
<dbReference type="Proteomes" id="UP000282515">
    <property type="component" value="Unassembled WGS sequence"/>
</dbReference>
<evidence type="ECO:0000259" key="1">
    <source>
        <dbReference type="Pfam" id="PF03235"/>
    </source>
</evidence>
<dbReference type="OrthoDB" id="9798761at2"/>
<sequence>MGRGWPDACTKSEEPDPASAGRYYAGRKGLKLSVVVNGSFSRDLDLLSLLDGIDAGTVALPNFQRDFDWNEPDVVSLLATVLCGWPAGSLLLMSGDPSFFKVREFDSAPPVRRAALEYVVLDGQQRLTSLFHAFRGAGDKMYAIKAELAADGLRTAEAVEDALVVLKESELARPDTQAALREGRLVPLSVARTPADFYEWRDELVEALPAGERPEVSRRLATLYKNILSHAHRYKFPSMLLGRGLQPEAVARIFERINKTGMRLSTFDLLVARSYTEDWNLREVWEAAREERPNLDKFIGEDGLAVAQIIALRSAFQDVRQPAVLRLSPDDVQREWDRHVDAMDAAAAFLASLGCADISWLPYKAQLLPLAALAVDHDLEESRELLIAWLWGSSFSSSYDTASSTVAVDDYVWLRAAIAEGLGQIPRYEISRQRLRTATRSNSGALWRAVRLLIMSRQPWDLVTGAELFNEASDNLSMVSVLPRTALSADAPAPHLLAMGQVLSEKAGVRGLRSRPLGLRSEKEVDVRALERQLLPTDELGNHLFDWPLLIRERVARVESLLTEICGPTVTFRD</sequence>
<dbReference type="EMBL" id="RDBF01000007">
    <property type="protein sequence ID" value="RLV55499.1"/>
    <property type="molecule type" value="Genomic_DNA"/>
</dbReference>
<accession>A0A3L8PL44</accession>
<evidence type="ECO:0000313" key="2">
    <source>
        <dbReference type="EMBL" id="RLV55499.1"/>
    </source>
</evidence>
<dbReference type="PANTHER" id="PTHR37292:SF2">
    <property type="entry name" value="DUF262 DOMAIN-CONTAINING PROTEIN"/>
    <property type="match status" value="1"/>
</dbReference>
<feature type="domain" description="GmrSD restriction endonucleases N-terminal" evidence="1">
    <location>
        <begin position="48"/>
        <end position="273"/>
    </location>
</feature>